<dbReference type="AlphaFoldDB" id="A0AAW1Q539"/>
<sequence>MASATGAGLGKLAPASSALFICDVQERFRHVISNMPAVIDTTHRMTRGAAAFGLPIFVTEQYPKALGNTVAEIILPANTPVVAKTHFSMLVPEIKEQLTKLSAVRQILLVGIEAHVCILQTTLDLLEQGYEVHVVADGVSSQRLGDRAVALQRLASSGAFISTSEMVLFQLLGGAKHPQFKEISALVKEARPDPLPYSSNL</sequence>
<reference evidence="3 4" key="1">
    <citation type="journal article" date="2024" name="Nat. Commun.">
        <title>Phylogenomics reveals the evolutionary origins of lichenization in chlorophyte algae.</title>
        <authorList>
            <person name="Puginier C."/>
            <person name="Libourel C."/>
            <person name="Otte J."/>
            <person name="Skaloud P."/>
            <person name="Haon M."/>
            <person name="Grisel S."/>
            <person name="Petersen M."/>
            <person name="Berrin J.G."/>
            <person name="Delaux P.M."/>
            <person name="Dal Grande F."/>
            <person name="Keller J."/>
        </authorList>
    </citation>
    <scope>NUCLEOTIDE SEQUENCE [LARGE SCALE GENOMIC DNA]</scope>
    <source>
        <strain evidence="3 4">SAG 2043</strain>
    </source>
</reference>
<protein>
    <recommendedName>
        <fullName evidence="2">Isochorismatase-like domain-containing protein</fullName>
    </recommendedName>
</protein>
<keyword evidence="4" id="KW-1185">Reference proteome</keyword>
<dbReference type="PANTHER" id="PTHR14119:SF3">
    <property type="entry name" value="ISOCHORISMATASE DOMAIN-CONTAINING PROTEIN 2"/>
    <property type="match status" value="1"/>
</dbReference>
<dbReference type="Gene3D" id="3.40.50.850">
    <property type="entry name" value="Isochorismatase-like"/>
    <property type="match status" value="1"/>
</dbReference>
<comment type="similarity">
    <text evidence="1">Belongs to the isochorismatase family.</text>
</comment>
<name>A0AAW1Q539_9CHLO</name>
<proteinExistence type="inferred from homology"/>
<accession>A0AAW1Q539</accession>
<dbReference type="Proteomes" id="UP001489004">
    <property type="component" value="Unassembled WGS sequence"/>
</dbReference>
<dbReference type="EMBL" id="JALJOR010000005">
    <property type="protein sequence ID" value="KAK9817134.1"/>
    <property type="molecule type" value="Genomic_DNA"/>
</dbReference>
<gene>
    <name evidence="3" type="ORF">WJX72_010029</name>
</gene>
<evidence type="ECO:0000259" key="2">
    <source>
        <dbReference type="Pfam" id="PF00857"/>
    </source>
</evidence>
<feature type="domain" description="Isochorismatase-like" evidence="2">
    <location>
        <begin position="17"/>
        <end position="165"/>
    </location>
</feature>
<dbReference type="SUPFAM" id="SSF52499">
    <property type="entry name" value="Isochorismatase-like hydrolases"/>
    <property type="match status" value="1"/>
</dbReference>
<evidence type="ECO:0000313" key="4">
    <source>
        <dbReference type="Proteomes" id="UP001489004"/>
    </source>
</evidence>
<dbReference type="CDD" id="cd01012">
    <property type="entry name" value="YcaC_related"/>
    <property type="match status" value="1"/>
</dbReference>
<comment type="caution">
    <text evidence="3">The sequence shown here is derived from an EMBL/GenBank/DDBJ whole genome shotgun (WGS) entry which is preliminary data.</text>
</comment>
<dbReference type="FunFam" id="3.40.50.850:FF:000001">
    <property type="entry name" value="Isochorismatase domain-containing protein 1"/>
    <property type="match status" value="1"/>
</dbReference>
<dbReference type="PANTHER" id="PTHR14119">
    <property type="entry name" value="HYDROLASE"/>
    <property type="match status" value="1"/>
</dbReference>
<dbReference type="InterPro" id="IPR050993">
    <property type="entry name" value="Isochorismatase_domain"/>
</dbReference>
<dbReference type="Pfam" id="PF00857">
    <property type="entry name" value="Isochorismatase"/>
    <property type="match status" value="1"/>
</dbReference>
<dbReference type="InterPro" id="IPR036380">
    <property type="entry name" value="Isochorismatase-like_sf"/>
</dbReference>
<organism evidence="3 4">
    <name type="scientific">[Myrmecia] bisecta</name>
    <dbReference type="NCBI Taxonomy" id="41462"/>
    <lineage>
        <taxon>Eukaryota</taxon>
        <taxon>Viridiplantae</taxon>
        <taxon>Chlorophyta</taxon>
        <taxon>core chlorophytes</taxon>
        <taxon>Trebouxiophyceae</taxon>
        <taxon>Trebouxiales</taxon>
        <taxon>Trebouxiaceae</taxon>
        <taxon>Myrmecia</taxon>
    </lineage>
</organism>
<dbReference type="InterPro" id="IPR000868">
    <property type="entry name" value="Isochorismatase-like_dom"/>
</dbReference>
<evidence type="ECO:0000313" key="3">
    <source>
        <dbReference type="EMBL" id="KAK9817134.1"/>
    </source>
</evidence>
<evidence type="ECO:0000256" key="1">
    <source>
        <dbReference type="ARBA" id="ARBA00006336"/>
    </source>
</evidence>